<accession>A0A377GEC3</accession>
<gene>
    <name evidence="1" type="ORF">NCTC11370_03251</name>
</gene>
<dbReference type="EMBL" id="UGGT01000001">
    <property type="protein sequence ID" value="STO23145.1"/>
    <property type="molecule type" value="Genomic_DNA"/>
</dbReference>
<evidence type="ECO:0000313" key="2">
    <source>
        <dbReference type="Proteomes" id="UP000254554"/>
    </source>
</evidence>
<dbReference type="AlphaFoldDB" id="A0A377GEC3"/>
<dbReference type="RefSeq" id="WP_231294583.1">
    <property type="nucleotide sequence ID" value="NZ_UGGT01000001.1"/>
</dbReference>
<dbReference type="Proteomes" id="UP000254554">
    <property type="component" value="Unassembled WGS sequence"/>
</dbReference>
<sequence>MCNRAAIRWCLRGPGSPAVIQYMLLDRELNYLISPRECRVDDIKDAVCNVIADIEKHSGDAPLEVYYKSINERYGRHRRDSGQFHRFLKKILLRKNLLKANSRLAFFLKKDQLQLFKKALYFLDIDTKSRGNAFIVYLWMIAMKATRSRVTGVIKQIWKARLSIQRMSKIQKQRFQEFYSLIAENN</sequence>
<reference evidence="1 2" key="1">
    <citation type="submission" date="2018-06" db="EMBL/GenBank/DDBJ databases">
        <authorList>
            <consortium name="Pathogen Informatics"/>
            <person name="Doyle S."/>
        </authorList>
    </citation>
    <scope>NUCLEOTIDE SEQUENCE [LARGE SCALE GENOMIC DNA]</scope>
    <source>
        <strain evidence="1 2">NCTC11370</strain>
    </source>
</reference>
<proteinExistence type="predicted"/>
<evidence type="ECO:0000313" key="1">
    <source>
        <dbReference type="EMBL" id="STO23145.1"/>
    </source>
</evidence>
<organism evidence="1 2">
    <name type="scientific">Fluoribacter dumoffii</name>
    <dbReference type="NCBI Taxonomy" id="463"/>
    <lineage>
        <taxon>Bacteria</taxon>
        <taxon>Pseudomonadati</taxon>
        <taxon>Pseudomonadota</taxon>
        <taxon>Gammaproteobacteria</taxon>
        <taxon>Legionellales</taxon>
        <taxon>Legionellaceae</taxon>
        <taxon>Fluoribacter</taxon>
    </lineage>
</organism>
<keyword evidence="2" id="KW-1185">Reference proteome</keyword>
<dbReference type="GeneID" id="93294109"/>
<name>A0A377GEC3_9GAMM</name>
<protein>
    <submittedName>
        <fullName evidence="1">Uncharacterized protein</fullName>
    </submittedName>
</protein>